<comment type="caution">
    <text evidence="1">The sequence shown here is derived from an EMBL/GenBank/DDBJ whole genome shotgun (WGS) entry which is preliminary data.</text>
</comment>
<organism evidence="1">
    <name type="scientific">marine sediment metagenome</name>
    <dbReference type="NCBI Taxonomy" id="412755"/>
    <lineage>
        <taxon>unclassified sequences</taxon>
        <taxon>metagenomes</taxon>
        <taxon>ecological metagenomes</taxon>
    </lineage>
</organism>
<name>X1C1E9_9ZZZZ</name>
<protein>
    <submittedName>
        <fullName evidence="1">Uncharacterized protein</fullName>
    </submittedName>
</protein>
<proteinExistence type="predicted"/>
<reference evidence="1" key="1">
    <citation type="journal article" date="2014" name="Front. Microbiol.">
        <title>High frequency of phylogenetically diverse reductive dehalogenase-homologous genes in deep subseafloor sedimentary metagenomes.</title>
        <authorList>
            <person name="Kawai M."/>
            <person name="Futagami T."/>
            <person name="Toyoda A."/>
            <person name="Takaki Y."/>
            <person name="Nishi S."/>
            <person name="Hori S."/>
            <person name="Arai W."/>
            <person name="Tsubouchi T."/>
            <person name="Morono Y."/>
            <person name="Uchiyama I."/>
            <person name="Ito T."/>
            <person name="Fujiyama A."/>
            <person name="Inagaki F."/>
            <person name="Takami H."/>
        </authorList>
    </citation>
    <scope>NUCLEOTIDE SEQUENCE</scope>
    <source>
        <strain evidence="1">Expedition CK06-06</strain>
    </source>
</reference>
<gene>
    <name evidence="1" type="ORF">S01H4_48063</name>
</gene>
<sequence length="60" mass="7162">MAKFEISYSRKVQTLQYENITVTLTKEFDDKDIKYDAAFSQVREKVNEWIENELIMLGLK</sequence>
<evidence type="ECO:0000313" key="1">
    <source>
        <dbReference type="EMBL" id="GAG90278.1"/>
    </source>
</evidence>
<dbReference type="AlphaFoldDB" id="X1C1E9"/>
<accession>X1C1E9</accession>
<dbReference type="EMBL" id="BART01027054">
    <property type="protein sequence ID" value="GAG90278.1"/>
    <property type="molecule type" value="Genomic_DNA"/>
</dbReference>